<name>M5XGI1_PRUPE</name>
<evidence type="ECO:0000313" key="1">
    <source>
        <dbReference type="EMBL" id="ONI35201.1"/>
    </source>
</evidence>
<dbReference type="AlphaFoldDB" id="M5XGI1"/>
<dbReference type="EMBL" id="CM007651">
    <property type="protein sequence ID" value="ONI35201.1"/>
    <property type="molecule type" value="Genomic_DNA"/>
</dbReference>
<dbReference type="HOGENOM" id="CLU_2516871_0_0_1"/>
<reference evidence="1 2" key="1">
    <citation type="journal article" date="2013" name="Nat. Genet.">
        <title>The high-quality draft genome of peach (Prunus persica) identifies unique patterns of genetic diversity, domestication and genome evolution.</title>
        <authorList>
            <consortium name="International Peach Genome Initiative"/>
            <person name="Verde I."/>
            <person name="Abbott A.G."/>
            <person name="Scalabrin S."/>
            <person name="Jung S."/>
            <person name="Shu S."/>
            <person name="Marroni F."/>
            <person name="Zhebentyayeva T."/>
            <person name="Dettori M.T."/>
            <person name="Grimwood J."/>
            <person name="Cattonaro F."/>
            <person name="Zuccolo A."/>
            <person name="Rossini L."/>
            <person name="Jenkins J."/>
            <person name="Vendramin E."/>
            <person name="Meisel L.A."/>
            <person name="Decroocq V."/>
            <person name="Sosinski B."/>
            <person name="Prochnik S."/>
            <person name="Mitros T."/>
            <person name="Policriti A."/>
            <person name="Cipriani G."/>
            <person name="Dondini L."/>
            <person name="Ficklin S."/>
            <person name="Goodstein D.M."/>
            <person name="Xuan P."/>
            <person name="Del Fabbro C."/>
            <person name="Aramini V."/>
            <person name="Copetti D."/>
            <person name="Gonzalez S."/>
            <person name="Horner D.S."/>
            <person name="Falchi R."/>
            <person name="Lucas S."/>
            <person name="Mica E."/>
            <person name="Maldonado J."/>
            <person name="Lazzari B."/>
            <person name="Bielenberg D."/>
            <person name="Pirona R."/>
            <person name="Miculan M."/>
            <person name="Barakat A."/>
            <person name="Testolin R."/>
            <person name="Stella A."/>
            <person name="Tartarini S."/>
            <person name="Tonutti P."/>
            <person name="Arus P."/>
            <person name="Orellana A."/>
            <person name="Wells C."/>
            <person name="Main D."/>
            <person name="Vizzotto G."/>
            <person name="Silva H."/>
            <person name="Salamini F."/>
            <person name="Schmutz J."/>
            <person name="Morgante M."/>
            <person name="Rokhsar D.S."/>
        </authorList>
    </citation>
    <scope>NUCLEOTIDE SEQUENCE [LARGE SCALE GENOMIC DNA]</scope>
    <source>
        <strain evidence="2">cv. Nemared</strain>
    </source>
</reference>
<proteinExistence type="predicted"/>
<dbReference type="Proteomes" id="UP000006882">
    <property type="component" value="Chromosome G1"/>
</dbReference>
<accession>M5XGI1</accession>
<keyword evidence="2" id="KW-1185">Reference proteome</keyword>
<organism evidence="1 2">
    <name type="scientific">Prunus persica</name>
    <name type="common">Peach</name>
    <name type="synonym">Amygdalus persica</name>
    <dbReference type="NCBI Taxonomy" id="3760"/>
    <lineage>
        <taxon>Eukaryota</taxon>
        <taxon>Viridiplantae</taxon>
        <taxon>Streptophyta</taxon>
        <taxon>Embryophyta</taxon>
        <taxon>Tracheophyta</taxon>
        <taxon>Spermatophyta</taxon>
        <taxon>Magnoliopsida</taxon>
        <taxon>eudicotyledons</taxon>
        <taxon>Gunneridae</taxon>
        <taxon>Pentapetalae</taxon>
        <taxon>rosids</taxon>
        <taxon>fabids</taxon>
        <taxon>Rosales</taxon>
        <taxon>Rosaceae</taxon>
        <taxon>Amygdaloideae</taxon>
        <taxon>Amygdaleae</taxon>
        <taxon>Prunus</taxon>
    </lineage>
</organism>
<evidence type="ECO:0000313" key="2">
    <source>
        <dbReference type="Proteomes" id="UP000006882"/>
    </source>
</evidence>
<gene>
    <name evidence="1" type="ORF">PRUPE_1G522000</name>
</gene>
<dbReference type="Gramene" id="ONI35201">
    <property type="protein sequence ID" value="ONI35201"/>
    <property type="gene ID" value="PRUPE_1G522000"/>
</dbReference>
<protein>
    <submittedName>
        <fullName evidence="1">Uncharacterized protein</fullName>
    </submittedName>
</protein>
<sequence length="85" mass="9863">METATTWCFVYGVLDQFEFVVISVSEHPYLNISLGTCFVCTRNKLLKSSKNKSPLLTPTIFVWAPFPPPSFFFFFFIFSTIYNEI</sequence>